<evidence type="ECO:0000313" key="2">
    <source>
        <dbReference type="Proteomes" id="UP001431783"/>
    </source>
</evidence>
<gene>
    <name evidence="1" type="ORF">WA026_002056</name>
</gene>
<protein>
    <submittedName>
        <fullName evidence="1">Uncharacterized protein</fullName>
    </submittedName>
</protein>
<dbReference type="EMBL" id="JARQZJ010000091">
    <property type="protein sequence ID" value="KAK9883858.1"/>
    <property type="molecule type" value="Genomic_DNA"/>
</dbReference>
<sequence length="103" mass="11859">MKNHKGASPDNIPSEVWKLLKIDGAAWLTELFTSILEREAMTDAWRSSILSEQGVCPRLCKFSGKNQFGLTVDRGTTDPIYDPRFFIKKQGKTRIFMDNFYRP</sequence>
<organism evidence="1 2">
    <name type="scientific">Henosepilachna vigintioctopunctata</name>
    <dbReference type="NCBI Taxonomy" id="420089"/>
    <lineage>
        <taxon>Eukaryota</taxon>
        <taxon>Metazoa</taxon>
        <taxon>Ecdysozoa</taxon>
        <taxon>Arthropoda</taxon>
        <taxon>Hexapoda</taxon>
        <taxon>Insecta</taxon>
        <taxon>Pterygota</taxon>
        <taxon>Neoptera</taxon>
        <taxon>Endopterygota</taxon>
        <taxon>Coleoptera</taxon>
        <taxon>Polyphaga</taxon>
        <taxon>Cucujiformia</taxon>
        <taxon>Coccinelloidea</taxon>
        <taxon>Coccinellidae</taxon>
        <taxon>Epilachninae</taxon>
        <taxon>Epilachnini</taxon>
        <taxon>Henosepilachna</taxon>
    </lineage>
</organism>
<dbReference type="AlphaFoldDB" id="A0AAW1URP7"/>
<comment type="caution">
    <text evidence="1">The sequence shown here is derived from an EMBL/GenBank/DDBJ whole genome shotgun (WGS) entry which is preliminary data.</text>
</comment>
<proteinExistence type="predicted"/>
<dbReference type="Proteomes" id="UP001431783">
    <property type="component" value="Unassembled WGS sequence"/>
</dbReference>
<evidence type="ECO:0000313" key="1">
    <source>
        <dbReference type="EMBL" id="KAK9883858.1"/>
    </source>
</evidence>
<keyword evidence="2" id="KW-1185">Reference proteome</keyword>
<accession>A0AAW1URP7</accession>
<reference evidence="1 2" key="1">
    <citation type="submission" date="2023-03" db="EMBL/GenBank/DDBJ databases">
        <title>Genome insight into feeding habits of ladybird beetles.</title>
        <authorList>
            <person name="Li H.-S."/>
            <person name="Huang Y.-H."/>
            <person name="Pang H."/>
        </authorList>
    </citation>
    <scope>NUCLEOTIDE SEQUENCE [LARGE SCALE GENOMIC DNA]</scope>
    <source>
        <strain evidence="1">SYSU_2023b</strain>
        <tissue evidence="1">Whole body</tissue>
    </source>
</reference>
<name>A0AAW1URP7_9CUCU</name>